<keyword evidence="7" id="KW-1185">Reference proteome</keyword>
<dbReference type="SMART" id="SM00823">
    <property type="entry name" value="PKS_PP"/>
    <property type="match status" value="2"/>
</dbReference>
<keyword evidence="3" id="KW-0597">Phosphoprotein</keyword>
<protein>
    <submittedName>
        <fullName evidence="6">Amino acid adenylation domain-containing protein</fullName>
    </submittedName>
</protein>
<comment type="caution">
    <text evidence="6">The sequence shown here is derived from an EMBL/GenBank/DDBJ whole genome shotgun (WGS) entry which is preliminary data.</text>
</comment>
<organism evidence="6 7">
    <name type="scientific">Kibdelosporangium lantanae</name>
    <dbReference type="NCBI Taxonomy" id="1497396"/>
    <lineage>
        <taxon>Bacteria</taxon>
        <taxon>Bacillati</taxon>
        <taxon>Actinomycetota</taxon>
        <taxon>Actinomycetes</taxon>
        <taxon>Pseudonocardiales</taxon>
        <taxon>Pseudonocardiaceae</taxon>
        <taxon>Kibdelosporangium</taxon>
    </lineage>
</organism>
<dbReference type="InterPro" id="IPR001242">
    <property type="entry name" value="Condensation_dom"/>
</dbReference>
<dbReference type="InterPro" id="IPR010071">
    <property type="entry name" value="AA_adenyl_dom"/>
</dbReference>
<dbReference type="InterPro" id="IPR000873">
    <property type="entry name" value="AMP-dep_synth/lig_dom"/>
</dbReference>
<dbReference type="CDD" id="cd19540">
    <property type="entry name" value="LCL_NRPS-like"/>
    <property type="match status" value="1"/>
</dbReference>
<evidence type="ECO:0000256" key="1">
    <source>
        <dbReference type="ARBA" id="ARBA00001957"/>
    </source>
</evidence>
<gene>
    <name evidence="6" type="ORF">ACFQ1S_03225</name>
</gene>
<feature type="compositionally biased region" description="Basic and acidic residues" evidence="4">
    <location>
        <begin position="1303"/>
        <end position="1319"/>
    </location>
</feature>
<name>A0ABW3M235_9PSEU</name>
<dbReference type="Pfam" id="PF13193">
    <property type="entry name" value="AMP-binding_C"/>
    <property type="match status" value="1"/>
</dbReference>
<dbReference type="PROSITE" id="PS50075">
    <property type="entry name" value="CARRIER"/>
    <property type="match status" value="2"/>
</dbReference>
<dbReference type="SUPFAM" id="SSF56801">
    <property type="entry name" value="Acetyl-CoA synthetase-like"/>
    <property type="match status" value="2"/>
</dbReference>
<dbReference type="InterPro" id="IPR006162">
    <property type="entry name" value="Ppantetheine_attach_site"/>
</dbReference>
<dbReference type="NCBIfam" id="TIGR01733">
    <property type="entry name" value="AA-adenyl-dom"/>
    <property type="match status" value="1"/>
</dbReference>
<keyword evidence="2" id="KW-0596">Phosphopantetheine</keyword>
<dbReference type="InterPro" id="IPR045851">
    <property type="entry name" value="AMP-bd_C_sf"/>
</dbReference>
<dbReference type="Pfam" id="PF00550">
    <property type="entry name" value="PP-binding"/>
    <property type="match status" value="2"/>
</dbReference>
<feature type="region of interest" description="Disordered" evidence="4">
    <location>
        <begin position="1290"/>
        <end position="1328"/>
    </location>
</feature>
<dbReference type="InterPro" id="IPR025110">
    <property type="entry name" value="AMP-bd_C"/>
</dbReference>
<reference evidence="7" key="1">
    <citation type="journal article" date="2019" name="Int. J. Syst. Evol. Microbiol.">
        <title>The Global Catalogue of Microorganisms (GCM) 10K type strain sequencing project: providing services to taxonomists for standard genome sequencing and annotation.</title>
        <authorList>
            <consortium name="The Broad Institute Genomics Platform"/>
            <consortium name="The Broad Institute Genome Sequencing Center for Infectious Disease"/>
            <person name="Wu L."/>
            <person name="Ma J."/>
        </authorList>
    </citation>
    <scope>NUCLEOTIDE SEQUENCE [LARGE SCALE GENOMIC DNA]</scope>
    <source>
        <strain evidence="7">JCM 31486</strain>
    </source>
</reference>
<dbReference type="Pfam" id="PF00668">
    <property type="entry name" value="Condensation"/>
    <property type="match status" value="2"/>
</dbReference>
<dbReference type="Gene3D" id="3.30.300.30">
    <property type="match status" value="2"/>
</dbReference>
<dbReference type="Gene3D" id="1.10.1200.10">
    <property type="entry name" value="ACP-like"/>
    <property type="match status" value="2"/>
</dbReference>
<dbReference type="InterPro" id="IPR009081">
    <property type="entry name" value="PP-bd_ACP"/>
</dbReference>
<dbReference type="Proteomes" id="UP001597045">
    <property type="component" value="Unassembled WGS sequence"/>
</dbReference>
<dbReference type="Gene3D" id="3.40.50.12780">
    <property type="entry name" value="N-terminal domain of ligase-like"/>
    <property type="match status" value="2"/>
</dbReference>
<sequence>RGYRSASLTATRFVAGPDGTRLYRTGDLARRDRDGVITLLGRADDQVKVRGVRIEPAEIEAVLTGVCAAAAVAARGDELVAYVVTDDLGAVRTAARAALPAGMVPTSFVQVPAIPLLPNGKIDRRALRDVNVSTGDSDGLVGDREEILGRIFAGVLGVAVGPDDNFFDRGGHSLLATRLVSRIRAVFGSEVSLRTVFEAPSVRALAAHLDEQTTRPPLVAGERPDLVPLSYAQRRLWFLDRLEGPSTAYTIPFTARLHGDVNISALRAAVGDVMTRHESLRTVFVERDGEPYQQVLPLGEIPFTAKAAGPESVREALARTFDLARDFPIRVELISDSRRDHVLVVVVHHIAADALSAGPLFGDLGKAYAARRMLKAPEFPPLPVQYADFTLWQRSLDTRGEYWRDQLAGIPEELDLPYDRPRPARASYRGGFVEREIPAELQGKVRDLAKQAGATPFMVLRTAVAVLLSKLGAGYDIPLGTPVGGRPDPALEDLVGFFVNTVVLRTDLTGDPTFAELVARVRDTDLAAYAHQDVPFEQLVEELAPRRSRARHPLFQVMVNHHYRQVRAPELAGLRAESIASAPDAAKFDLGFAFEELDGLRVSVNYASDLFDRSTVDLMVERLLLVLQQTDRRLSDIDVRLPGEAPALGVARVVAPGTLVDRLRSSDAVAVVHGSRSLTYEELVERSGAVAAYLSKCGVGSESVVAVAIPRSIELVVALWGVLRAGAAYVPVDPDYPAERRSFILADSGAVLTLSAQDVLGAVGDWDDPLIHPDSAAYVIYTSGSTGRPKGAVVTHRAIVNRLEWMAADYGVTADDRILQKTPAGFDVSVWEFFLPAFVGAPLVLADPGAHRDPGRISAAIVEHGVTVAHFVPSMLRVFLEASVPAPLRLLFTSGEALPEDVAARCRAQIPASLHNLYGPTEAAVDVTSWPVASSIYIGRPVWNTHVHVLDSALRPVPAGVTGELYLGGVQLARGYLGRPGLTASRFVAGPDGSRLYRTGDLVRYRADGVLSYLGRNDDQVKVRGVRIELGEVSAALLAQAGVRAAVVVVRDERLVGYVVGDTADLRAKLAAKLPDFMVPSVIMALDEFPLLPNGKVDLRALPEPVTHTGDAAFRDPAEELLAGMLAELLGVRSVGPEDNFFALGGHSLLAVRLASRIRAVFGAQLTISDVFEAPTVRALTASLNRTNNRPPLRPMPRPNPLPLSPAQQRLWFIHRMDGPSHTYNLPFAVRLRGPLDLEALRTAVGDLLDRHEILHTLYPDTPTPTQRVVETFEIPFEVVDVAVAGDVAGEPGEVDGQVLPGHGREGFDAAEDRQRPDALVRPVRGGS</sequence>
<evidence type="ECO:0000256" key="3">
    <source>
        <dbReference type="ARBA" id="ARBA00022553"/>
    </source>
</evidence>
<evidence type="ECO:0000259" key="5">
    <source>
        <dbReference type="PROSITE" id="PS50075"/>
    </source>
</evidence>
<dbReference type="InterPro" id="IPR036736">
    <property type="entry name" value="ACP-like_sf"/>
</dbReference>
<evidence type="ECO:0000256" key="2">
    <source>
        <dbReference type="ARBA" id="ARBA00022450"/>
    </source>
</evidence>
<evidence type="ECO:0000256" key="4">
    <source>
        <dbReference type="SAM" id="MobiDB-lite"/>
    </source>
</evidence>
<dbReference type="InterPro" id="IPR020806">
    <property type="entry name" value="PKS_PP-bd"/>
</dbReference>
<dbReference type="CDD" id="cd05930">
    <property type="entry name" value="A_NRPS"/>
    <property type="match status" value="1"/>
</dbReference>
<dbReference type="PROSITE" id="PS00012">
    <property type="entry name" value="PHOSPHOPANTETHEINE"/>
    <property type="match status" value="1"/>
</dbReference>
<dbReference type="InterPro" id="IPR020845">
    <property type="entry name" value="AMP-binding_CS"/>
</dbReference>
<accession>A0ABW3M235</accession>
<dbReference type="SUPFAM" id="SSF47336">
    <property type="entry name" value="ACP-like"/>
    <property type="match status" value="2"/>
</dbReference>
<evidence type="ECO:0000313" key="7">
    <source>
        <dbReference type="Proteomes" id="UP001597045"/>
    </source>
</evidence>
<dbReference type="SUPFAM" id="SSF52777">
    <property type="entry name" value="CoA-dependent acyltransferases"/>
    <property type="match status" value="3"/>
</dbReference>
<dbReference type="Gene3D" id="3.30.559.30">
    <property type="entry name" value="Nonribosomal peptide synthetase, condensation domain"/>
    <property type="match status" value="1"/>
</dbReference>
<evidence type="ECO:0000313" key="6">
    <source>
        <dbReference type="EMBL" id="MFD1044672.1"/>
    </source>
</evidence>
<feature type="non-terminal residue" evidence="6">
    <location>
        <position position="1"/>
    </location>
</feature>
<dbReference type="PANTHER" id="PTHR45527:SF1">
    <property type="entry name" value="FATTY ACID SYNTHASE"/>
    <property type="match status" value="1"/>
</dbReference>
<comment type="cofactor">
    <cofactor evidence="1">
        <name>pantetheine 4'-phosphate</name>
        <dbReference type="ChEBI" id="CHEBI:47942"/>
    </cofactor>
</comment>
<dbReference type="PANTHER" id="PTHR45527">
    <property type="entry name" value="NONRIBOSOMAL PEPTIDE SYNTHETASE"/>
    <property type="match status" value="1"/>
</dbReference>
<dbReference type="InterPro" id="IPR042099">
    <property type="entry name" value="ANL_N_sf"/>
</dbReference>
<feature type="domain" description="Carrier" evidence="5">
    <location>
        <begin position="139"/>
        <end position="213"/>
    </location>
</feature>
<proteinExistence type="predicted"/>
<dbReference type="Gene3D" id="3.30.559.10">
    <property type="entry name" value="Chloramphenicol acetyltransferase-like domain"/>
    <property type="match status" value="2"/>
</dbReference>
<dbReference type="EMBL" id="JBHTIS010000099">
    <property type="protein sequence ID" value="MFD1044672.1"/>
    <property type="molecule type" value="Genomic_DNA"/>
</dbReference>
<dbReference type="PROSITE" id="PS00455">
    <property type="entry name" value="AMP_BINDING"/>
    <property type="match status" value="1"/>
</dbReference>
<feature type="domain" description="Carrier" evidence="5">
    <location>
        <begin position="1113"/>
        <end position="1188"/>
    </location>
</feature>
<dbReference type="InterPro" id="IPR023213">
    <property type="entry name" value="CAT-like_dom_sf"/>
</dbReference>
<dbReference type="Pfam" id="PF00501">
    <property type="entry name" value="AMP-binding"/>
    <property type="match status" value="2"/>
</dbReference>